<evidence type="ECO:0000313" key="10">
    <source>
        <dbReference type="Proteomes" id="UP000037510"/>
    </source>
</evidence>
<comment type="subcellular location">
    <subcellularLocation>
        <location evidence="1">Nucleus</location>
    </subcellularLocation>
</comment>
<gene>
    <name evidence="9" type="ORF">OBRU01_05313</name>
</gene>
<evidence type="ECO:0000256" key="5">
    <source>
        <dbReference type="ARBA" id="ARBA00022833"/>
    </source>
</evidence>
<keyword evidence="4" id="KW-0747">Spliceosome</keyword>
<dbReference type="HAMAP" id="MF_03226">
    <property type="entry name" value="YJU2"/>
    <property type="match status" value="1"/>
</dbReference>
<feature type="non-terminal residue" evidence="9">
    <location>
        <position position="263"/>
    </location>
</feature>
<accession>A0A0L7LME3</accession>
<dbReference type="EMBL" id="JTDY01000551">
    <property type="protein sequence ID" value="KOB76708.1"/>
    <property type="molecule type" value="Genomic_DNA"/>
</dbReference>
<feature type="compositionally biased region" description="Basic and acidic residues" evidence="8">
    <location>
        <begin position="165"/>
        <end position="180"/>
    </location>
</feature>
<keyword evidence="2" id="KW-0507">mRNA processing</keyword>
<proteinExistence type="inferred from homology"/>
<keyword evidence="3" id="KW-0479">Metal-binding</keyword>
<evidence type="ECO:0000256" key="1">
    <source>
        <dbReference type="ARBA" id="ARBA00004123"/>
    </source>
</evidence>
<evidence type="ECO:0000313" key="9">
    <source>
        <dbReference type="EMBL" id="KOB76708.1"/>
    </source>
</evidence>
<organism evidence="9 10">
    <name type="scientific">Operophtera brumata</name>
    <name type="common">Winter moth</name>
    <name type="synonym">Phalaena brumata</name>
    <dbReference type="NCBI Taxonomy" id="104452"/>
    <lineage>
        <taxon>Eukaryota</taxon>
        <taxon>Metazoa</taxon>
        <taxon>Ecdysozoa</taxon>
        <taxon>Arthropoda</taxon>
        <taxon>Hexapoda</taxon>
        <taxon>Insecta</taxon>
        <taxon>Pterygota</taxon>
        <taxon>Neoptera</taxon>
        <taxon>Endopterygota</taxon>
        <taxon>Lepidoptera</taxon>
        <taxon>Glossata</taxon>
        <taxon>Ditrysia</taxon>
        <taxon>Geometroidea</taxon>
        <taxon>Geometridae</taxon>
        <taxon>Larentiinae</taxon>
        <taxon>Operophtera</taxon>
    </lineage>
</organism>
<sequence>MSERKVLNKYYPPDFDPSKIPRMKLAKNRQYTVRLMAPFNMRCATCGEYIYKGKKFNARKEDVENEDYLGIRIYRFYIKTDPKNTDYEIEAGATQYRTEQSRQEIELLESLEELKELNRRQRTIDYESMLQQYQPESVKFGNSSKKVVAEEIIEDVPDEPAAKIPKLEEPKTSTKKDESWNRSIGVLSKSAMSNLVKNKKVDTKDIPSKPLLVSEVVNKARTPLSIGVVHKTQNDSSNSTSVGKPAASGLTLLASYSGSDSDS</sequence>
<dbReference type="PANTHER" id="PTHR12111">
    <property type="entry name" value="SPLICING FACTOR YJU2"/>
    <property type="match status" value="1"/>
</dbReference>
<evidence type="ECO:0000256" key="7">
    <source>
        <dbReference type="ARBA" id="ARBA00023242"/>
    </source>
</evidence>
<evidence type="ECO:0000256" key="2">
    <source>
        <dbReference type="ARBA" id="ARBA00022664"/>
    </source>
</evidence>
<dbReference type="STRING" id="104452.A0A0L7LME3"/>
<name>A0A0L7LME3_OPEBR</name>
<feature type="region of interest" description="Disordered" evidence="8">
    <location>
        <begin position="226"/>
        <end position="263"/>
    </location>
</feature>
<dbReference type="InterPro" id="IPR043701">
    <property type="entry name" value="Yju2"/>
</dbReference>
<dbReference type="GO" id="GO:0000398">
    <property type="term" value="P:mRNA splicing, via spliceosome"/>
    <property type="evidence" value="ECO:0007669"/>
    <property type="project" value="InterPro"/>
</dbReference>
<keyword evidence="5" id="KW-0862">Zinc</keyword>
<dbReference type="GO" id="GO:0046872">
    <property type="term" value="F:metal ion binding"/>
    <property type="evidence" value="ECO:0007669"/>
    <property type="project" value="UniProtKB-KW"/>
</dbReference>
<keyword evidence="6" id="KW-0508">mRNA splicing</keyword>
<dbReference type="Proteomes" id="UP000037510">
    <property type="component" value="Unassembled WGS sequence"/>
</dbReference>
<evidence type="ECO:0000256" key="6">
    <source>
        <dbReference type="ARBA" id="ARBA00023187"/>
    </source>
</evidence>
<dbReference type="GO" id="GO:0071006">
    <property type="term" value="C:U2-type catalytic step 1 spliceosome"/>
    <property type="evidence" value="ECO:0007669"/>
    <property type="project" value="TreeGrafter"/>
</dbReference>
<protein>
    <submittedName>
        <fullName evidence="9">Coiled-coil domain-containing protein 94</fullName>
    </submittedName>
</protein>
<dbReference type="InterPro" id="IPR007590">
    <property type="entry name" value="Saf4/Yju2"/>
</dbReference>
<dbReference type="PANTHER" id="PTHR12111:SF1">
    <property type="entry name" value="SPLICING FACTOR YJU2"/>
    <property type="match status" value="1"/>
</dbReference>
<feature type="region of interest" description="Disordered" evidence="8">
    <location>
        <begin position="159"/>
        <end position="180"/>
    </location>
</feature>
<dbReference type="AlphaFoldDB" id="A0A0L7LME3"/>
<feature type="compositionally biased region" description="Polar residues" evidence="8">
    <location>
        <begin position="254"/>
        <end position="263"/>
    </location>
</feature>
<keyword evidence="7" id="KW-0539">Nucleus</keyword>
<comment type="caution">
    <text evidence="9">The sequence shown here is derived from an EMBL/GenBank/DDBJ whole genome shotgun (WGS) entry which is preliminary data.</text>
</comment>
<evidence type="ECO:0000256" key="3">
    <source>
        <dbReference type="ARBA" id="ARBA00022723"/>
    </source>
</evidence>
<evidence type="ECO:0000256" key="8">
    <source>
        <dbReference type="SAM" id="MobiDB-lite"/>
    </source>
</evidence>
<dbReference type="Pfam" id="PF04502">
    <property type="entry name" value="Saf4_Yju2"/>
    <property type="match status" value="1"/>
</dbReference>
<reference evidence="9 10" key="1">
    <citation type="journal article" date="2015" name="Genome Biol. Evol.">
        <title>The genome of winter moth (Operophtera brumata) provides a genomic perspective on sexual dimorphism and phenology.</title>
        <authorList>
            <person name="Derks M.F."/>
            <person name="Smit S."/>
            <person name="Salis L."/>
            <person name="Schijlen E."/>
            <person name="Bossers A."/>
            <person name="Mateman C."/>
            <person name="Pijl A.S."/>
            <person name="de Ridder D."/>
            <person name="Groenen M.A."/>
            <person name="Visser M.E."/>
            <person name="Megens H.J."/>
        </authorList>
    </citation>
    <scope>NUCLEOTIDE SEQUENCE [LARGE SCALE GENOMIC DNA]</scope>
    <source>
        <strain evidence="9">WM2013NL</strain>
        <tissue evidence="9">Head and thorax</tissue>
    </source>
</reference>
<evidence type="ECO:0000256" key="4">
    <source>
        <dbReference type="ARBA" id="ARBA00022728"/>
    </source>
</evidence>
<keyword evidence="10" id="KW-1185">Reference proteome</keyword>